<comment type="subcellular location">
    <subcellularLocation>
        <location evidence="1">Cell membrane</location>
        <topology evidence="1">Multi-pass membrane protein</topology>
    </subcellularLocation>
</comment>
<feature type="domain" description="GAIN-B" evidence="15">
    <location>
        <begin position="252"/>
        <end position="413"/>
    </location>
</feature>
<gene>
    <name evidence="17" type="ORF">PMEA_00000457</name>
</gene>
<comment type="similarity">
    <text evidence="2">Belongs to the G-protein coupled receptor 2 family. Adhesion G-protein coupled receptor (ADGR) subfamily.</text>
</comment>
<dbReference type="PROSITE" id="PS00650">
    <property type="entry name" value="G_PROTEIN_RECEP_F2_2"/>
    <property type="match status" value="1"/>
</dbReference>
<feature type="transmembrane region" description="Helical" evidence="13">
    <location>
        <begin position="428"/>
        <end position="451"/>
    </location>
</feature>
<reference evidence="17 18" key="1">
    <citation type="submission" date="2022-05" db="EMBL/GenBank/DDBJ databases">
        <authorList>
            <consortium name="Genoscope - CEA"/>
            <person name="William W."/>
        </authorList>
    </citation>
    <scope>NUCLEOTIDE SEQUENCE [LARGE SCALE GENOMIC DNA]</scope>
</reference>
<protein>
    <submittedName>
        <fullName evidence="17">Uncharacterized protein</fullName>
    </submittedName>
</protein>
<keyword evidence="10 13" id="KW-0472">Membrane</keyword>
<feature type="transmembrane region" description="Helical" evidence="13">
    <location>
        <begin position="463"/>
        <end position="484"/>
    </location>
</feature>
<evidence type="ECO:0000256" key="4">
    <source>
        <dbReference type="ARBA" id="ARBA00022536"/>
    </source>
</evidence>
<evidence type="ECO:0000256" key="10">
    <source>
        <dbReference type="ARBA" id="ARBA00023136"/>
    </source>
</evidence>
<dbReference type="PROSITE" id="PS50261">
    <property type="entry name" value="G_PROTEIN_RECEP_F2_4"/>
    <property type="match status" value="1"/>
</dbReference>
<evidence type="ECO:0000256" key="2">
    <source>
        <dbReference type="ARBA" id="ARBA00007343"/>
    </source>
</evidence>
<evidence type="ECO:0000256" key="8">
    <source>
        <dbReference type="ARBA" id="ARBA00022837"/>
    </source>
</evidence>
<evidence type="ECO:0000313" key="17">
    <source>
        <dbReference type="EMBL" id="CAH3031685.1"/>
    </source>
</evidence>
<feature type="chain" id="PRO_5043863420" evidence="14">
    <location>
        <begin position="23"/>
        <end position="733"/>
    </location>
</feature>
<evidence type="ECO:0000256" key="1">
    <source>
        <dbReference type="ARBA" id="ARBA00004651"/>
    </source>
</evidence>
<dbReference type="Proteomes" id="UP001159428">
    <property type="component" value="Unassembled WGS sequence"/>
</dbReference>
<keyword evidence="3" id="KW-1003">Cell membrane</keyword>
<evidence type="ECO:0000256" key="5">
    <source>
        <dbReference type="ARBA" id="ARBA00022692"/>
    </source>
</evidence>
<organism evidence="17 18">
    <name type="scientific">Pocillopora meandrina</name>
    <dbReference type="NCBI Taxonomy" id="46732"/>
    <lineage>
        <taxon>Eukaryota</taxon>
        <taxon>Metazoa</taxon>
        <taxon>Cnidaria</taxon>
        <taxon>Anthozoa</taxon>
        <taxon>Hexacorallia</taxon>
        <taxon>Scleractinia</taxon>
        <taxon>Astrocoeniina</taxon>
        <taxon>Pocilloporidae</taxon>
        <taxon>Pocillopora</taxon>
    </lineage>
</organism>
<dbReference type="InterPro" id="IPR017983">
    <property type="entry name" value="GPCR_2_secretin-like_CS"/>
</dbReference>
<dbReference type="Gene3D" id="2.60.220.50">
    <property type="match status" value="1"/>
</dbReference>
<keyword evidence="5 13" id="KW-0812">Transmembrane</keyword>
<keyword evidence="6 14" id="KW-0732">Signal</keyword>
<proteinExistence type="inferred from homology"/>
<feature type="transmembrane region" description="Helical" evidence="13">
    <location>
        <begin position="614"/>
        <end position="637"/>
    </location>
</feature>
<feature type="signal peptide" evidence="14">
    <location>
        <begin position="1"/>
        <end position="22"/>
    </location>
</feature>
<dbReference type="SUPFAM" id="SSF81321">
    <property type="entry name" value="Family A G protein-coupled receptor-like"/>
    <property type="match status" value="1"/>
</dbReference>
<keyword evidence="12" id="KW-0325">Glycoprotein</keyword>
<name>A0AAU9VKV3_9CNID</name>
<keyword evidence="18" id="KW-1185">Reference proteome</keyword>
<sequence length="733" mass="81554">MNSNRWLVLLDLLLVFTVEISSSPQQKEDIISTVFCSQSSKYRNDSSELHIEIYWNCTGDSKYIFMSCKGSQERKKTLDLSEMSCQASFEEENNRATRAAFCLGIFGAQNVSSMQTNNYRTWHCEWGRFALNISQQIPGTGSGSMQAAGTLYHIQRRNNTHLQTFHSTVTQNSSATTFSSSNKGNASSTIIGKVTTLANNLTKHVNKSRNCSAEMIVELLRNIEAEVHSFIGEILNSDDVELPSSSNRIIEFHGVIATSVNKTLKVPSTSEAGQSQSLFVLPPGSIDLKNGRIAIVMVVFKFASLCNDTDGLALGSSTEKRSSFLKSPVVSLLAMTKKSNVHTLQNNATLRFRIKRDNQSSVGCRFLSNRNGSKPFWSDKGMTFMDKYEENFTSCLTDHLTSFAVLISYNEDQSQFQLSKKEEKALDLITKIGCGFAILCLIGVIVTFSCVRTLSAMRYRIHLHLCVALVAAQVIFVTGVDATGIKEVCIAVAVMLHYFFTASFVWMCIEAVHMFIKIVSVFNIQRIRMRHYVALGWGVPAVIVVVSATVHYEGYGTSKFCWLSLEGNLIWAFLTPVVVIVLINAIVLVTITAVRISLKGNPLTPHENKKFTAALRTVVVLFPLLGLSWFFGLMGVLTNSRPFLYTFVVLSSLQGFFILLFHCIGNREVRSSIKAIKDRHSLESSIRHEQKFRKGKANSKSSNGVNCGEKKIMLTKVSGLKRSEEQVKKATNV</sequence>
<dbReference type="EMBL" id="CALNXJ010000001">
    <property type="protein sequence ID" value="CAH3031685.1"/>
    <property type="molecule type" value="Genomic_DNA"/>
</dbReference>
<evidence type="ECO:0000256" key="6">
    <source>
        <dbReference type="ARBA" id="ARBA00022729"/>
    </source>
</evidence>
<dbReference type="InterPro" id="IPR017981">
    <property type="entry name" value="GPCR_2-like_7TM"/>
</dbReference>
<feature type="transmembrane region" description="Helical" evidence="13">
    <location>
        <begin position="532"/>
        <end position="550"/>
    </location>
</feature>
<dbReference type="InterPro" id="IPR057244">
    <property type="entry name" value="GAIN_B"/>
</dbReference>
<comment type="caution">
    <text evidence="17">The sequence shown here is derived from an EMBL/GenBank/DDBJ whole genome shotgun (WGS) entry which is preliminary data.</text>
</comment>
<dbReference type="PROSITE" id="PS50221">
    <property type="entry name" value="GAIN_B"/>
    <property type="match status" value="1"/>
</dbReference>
<keyword evidence="8" id="KW-0106">Calcium</keyword>
<dbReference type="InterPro" id="IPR000832">
    <property type="entry name" value="GPCR_2_secretin-like"/>
</dbReference>
<evidence type="ECO:0000256" key="13">
    <source>
        <dbReference type="SAM" id="Phobius"/>
    </source>
</evidence>
<dbReference type="PRINTS" id="PR00249">
    <property type="entry name" value="GPCRSECRETIN"/>
</dbReference>
<evidence type="ECO:0000256" key="3">
    <source>
        <dbReference type="ARBA" id="ARBA00022475"/>
    </source>
</evidence>
<dbReference type="GO" id="GO:0007166">
    <property type="term" value="P:cell surface receptor signaling pathway"/>
    <property type="evidence" value="ECO:0007669"/>
    <property type="project" value="InterPro"/>
</dbReference>
<dbReference type="Gene3D" id="1.20.1070.10">
    <property type="entry name" value="Rhodopsin 7-helix transmembrane proteins"/>
    <property type="match status" value="1"/>
</dbReference>
<feature type="transmembrane region" description="Helical" evidence="13">
    <location>
        <begin position="490"/>
        <end position="512"/>
    </location>
</feature>
<dbReference type="Pfam" id="PF00002">
    <property type="entry name" value="7tm_2"/>
    <property type="match status" value="1"/>
</dbReference>
<keyword evidence="4" id="KW-0245">EGF-like domain</keyword>
<evidence type="ECO:0000256" key="14">
    <source>
        <dbReference type="SAM" id="SignalP"/>
    </source>
</evidence>
<dbReference type="InterPro" id="IPR000203">
    <property type="entry name" value="GPS"/>
</dbReference>
<evidence type="ECO:0000313" key="18">
    <source>
        <dbReference type="Proteomes" id="UP001159428"/>
    </source>
</evidence>
<evidence type="ECO:0000256" key="12">
    <source>
        <dbReference type="ARBA" id="ARBA00023180"/>
    </source>
</evidence>
<keyword evidence="9 13" id="KW-1133">Transmembrane helix</keyword>
<feature type="transmembrane region" description="Helical" evidence="13">
    <location>
        <begin position="643"/>
        <end position="664"/>
    </location>
</feature>
<dbReference type="PANTHER" id="PTHR12011">
    <property type="entry name" value="ADHESION G-PROTEIN COUPLED RECEPTOR"/>
    <property type="match status" value="1"/>
</dbReference>
<accession>A0AAU9VKV3</accession>
<dbReference type="PANTHER" id="PTHR12011:SF347">
    <property type="entry name" value="FI21270P1-RELATED"/>
    <property type="match status" value="1"/>
</dbReference>
<evidence type="ECO:0000256" key="7">
    <source>
        <dbReference type="ARBA" id="ARBA00022737"/>
    </source>
</evidence>
<dbReference type="AlphaFoldDB" id="A0AAU9VKV3"/>
<feature type="transmembrane region" description="Helical" evidence="13">
    <location>
        <begin position="570"/>
        <end position="594"/>
    </location>
</feature>
<dbReference type="InterPro" id="IPR046338">
    <property type="entry name" value="GAIN_dom_sf"/>
</dbReference>
<keyword evidence="7" id="KW-0677">Repeat</keyword>
<dbReference type="GO" id="GO:0004930">
    <property type="term" value="F:G protein-coupled receptor activity"/>
    <property type="evidence" value="ECO:0007669"/>
    <property type="project" value="InterPro"/>
</dbReference>
<evidence type="ECO:0000259" key="16">
    <source>
        <dbReference type="PROSITE" id="PS50261"/>
    </source>
</evidence>
<dbReference type="Pfam" id="PF01825">
    <property type="entry name" value="GPS"/>
    <property type="match status" value="1"/>
</dbReference>
<evidence type="ECO:0000259" key="15">
    <source>
        <dbReference type="PROSITE" id="PS50221"/>
    </source>
</evidence>
<feature type="domain" description="G-protein coupled receptors family 2 profile 2" evidence="16">
    <location>
        <begin position="426"/>
        <end position="666"/>
    </location>
</feature>
<keyword evidence="11" id="KW-1015">Disulfide bond</keyword>
<evidence type="ECO:0000256" key="9">
    <source>
        <dbReference type="ARBA" id="ARBA00022989"/>
    </source>
</evidence>
<dbReference type="FunFam" id="1.20.1070.10:FF:000054">
    <property type="entry name" value="Adhesion G protein-coupled receptor E3"/>
    <property type="match status" value="1"/>
</dbReference>
<evidence type="ECO:0000256" key="11">
    <source>
        <dbReference type="ARBA" id="ARBA00023157"/>
    </source>
</evidence>
<dbReference type="GO" id="GO:0005886">
    <property type="term" value="C:plasma membrane"/>
    <property type="evidence" value="ECO:0007669"/>
    <property type="project" value="UniProtKB-SubCell"/>
</dbReference>